<dbReference type="EMBL" id="SNRW01000372">
    <property type="protein sequence ID" value="KAA6401550.1"/>
    <property type="molecule type" value="Genomic_DNA"/>
</dbReference>
<proteinExistence type="predicted"/>
<comment type="caution">
    <text evidence="1">The sequence shown here is derived from an EMBL/GenBank/DDBJ whole genome shotgun (WGS) entry which is preliminary data.</text>
</comment>
<feature type="non-terminal residue" evidence="1">
    <location>
        <position position="31"/>
    </location>
</feature>
<reference evidence="1 2" key="1">
    <citation type="submission" date="2019-03" db="EMBL/GenBank/DDBJ databases">
        <title>Single cell metagenomics reveals metabolic interactions within the superorganism composed of flagellate Streblomastix strix and complex community of Bacteroidetes bacteria on its surface.</title>
        <authorList>
            <person name="Treitli S.C."/>
            <person name="Kolisko M."/>
            <person name="Husnik F."/>
            <person name="Keeling P."/>
            <person name="Hampl V."/>
        </authorList>
    </citation>
    <scope>NUCLEOTIDE SEQUENCE [LARGE SCALE GENOMIC DNA]</scope>
    <source>
        <strain evidence="1">ST1C</strain>
    </source>
</reference>
<gene>
    <name evidence="1" type="ORF">EZS28_002916</name>
</gene>
<name>A0A5J4X2X0_9EUKA</name>
<protein>
    <submittedName>
        <fullName evidence="1">Uncharacterized protein</fullName>
    </submittedName>
</protein>
<organism evidence="1 2">
    <name type="scientific">Streblomastix strix</name>
    <dbReference type="NCBI Taxonomy" id="222440"/>
    <lineage>
        <taxon>Eukaryota</taxon>
        <taxon>Metamonada</taxon>
        <taxon>Preaxostyla</taxon>
        <taxon>Oxymonadida</taxon>
        <taxon>Streblomastigidae</taxon>
        <taxon>Streblomastix</taxon>
    </lineage>
</organism>
<dbReference type="AlphaFoldDB" id="A0A5J4X2X0"/>
<evidence type="ECO:0000313" key="2">
    <source>
        <dbReference type="Proteomes" id="UP000324800"/>
    </source>
</evidence>
<dbReference type="Proteomes" id="UP000324800">
    <property type="component" value="Unassembled WGS sequence"/>
</dbReference>
<evidence type="ECO:0000313" key="1">
    <source>
        <dbReference type="EMBL" id="KAA6401550.1"/>
    </source>
</evidence>
<sequence>MAFPNAFAQTDEVQELQSLGLQAIQRLGQNS</sequence>
<accession>A0A5J4X2X0</accession>